<sequence>MLVTRLHGGGCAAQTAALAHAPRRARVACHWKGKNKGTPSSKHNVTNRSKRLAMEHTMALEQERVARGEDPEAQAPQLALVLDGANLAWAYADAVARHTGYRGRIGPLSRGIDLAMQHEALQGCAPRVFLPRHYVIGKQHELVDGWSVPRECIPDHTSIKRVSKMSKRATVRNEKVYAMVQEGNAVLVTRNTSTPGGRNRDDVELLVEAKRTGGLVCTNDQFRDHKRTRAVGFRQPSHFKDWLRRNRFEFEFRVTGDIDEEALSTQEAARDPLPLEGEEKWTIVGEDGDDKDHLGRPKRGLDPRHPLLWADRLEVTFVPKFTPPIANRLGLVEEEGVGQEGAEAFSA</sequence>
<protein>
    <recommendedName>
        <fullName evidence="3">RNase NYN domain-containing protein</fullName>
    </recommendedName>
</protein>
<evidence type="ECO:0000256" key="1">
    <source>
        <dbReference type="SAM" id="MobiDB-lite"/>
    </source>
</evidence>
<dbReference type="EMBL" id="HBHY01018634">
    <property type="protein sequence ID" value="CAE0148709.1"/>
    <property type="molecule type" value="Transcribed_RNA"/>
</dbReference>
<organism evidence="2">
    <name type="scientific">Prasinoderma singulare</name>
    <dbReference type="NCBI Taxonomy" id="676789"/>
    <lineage>
        <taxon>Eukaryota</taxon>
        <taxon>Viridiplantae</taxon>
        <taxon>Prasinodermophyta</taxon>
        <taxon>Prasinodermophyceae</taxon>
        <taxon>Prasinodermales</taxon>
        <taxon>Prasinodermaceae</taxon>
        <taxon>Prasinoderma</taxon>
    </lineage>
</organism>
<accession>A0A7S3FHU6</accession>
<feature type="region of interest" description="Disordered" evidence="1">
    <location>
        <begin position="264"/>
        <end position="300"/>
    </location>
</feature>
<dbReference type="AlphaFoldDB" id="A0A7S3FHU6"/>
<evidence type="ECO:0000313" key="2">
    <source>
        <dbReference type="EMBL" id="CAE0148709.1"/>
    </source>
</evidence>
<evidence type="ECO:0008006" key="3">
    <source>
        <dbReference type="Google" id="ProtNLM"/>
    </source>
</evidence>
<reference evidence="2" key="1">
    <citation type="submission" date="2021-01" db="EMBL/GenBank/DDBJ databases">
        <authorList>
            <person name="Corre E."/>
            <person name="Pelletier E."/>
            <person name="Niang G."/>
            <person name="Scheremetjew M."/>
            <person name="Finn R."/>
            <person name="Kale V."/>
            <person name="Holt S."/>
            <person name="Cochrane G."/>
            <person name="Meng A."/>
            <person name="Brown T."/>
            <person name="Cohen L."/>
        </authorList>
    </citation>
    <scope>NUCLEOTIDE SEQUENCE</scope>
    <source>
        <strain evidence="2">RCC927</strain>
    </source>
</reference>
<dbReference type="Gene3D" id="3.40.50.11980">
    <property type="match status" value="1"/>
</dbReference>
<proteinExistence type="predicted"/>
<name>A0A7S3FHU6_9VIRI</name>
<feature type="compositionally biased region" description="Basic and acidic residues" evidence="1">
    <location>
        <begin position="290"/>
        <end position="300"/>
    </location>
</feature>
<gene>
    <name evidence="2" type="ORF">PSIN1315_LOCUS11955</name>
</gene>